<proteinExistence type="predicted"/>
<evidence type="ECO:0000259" key="3">
    <source>
        <dbReference type="Pfam" id="PF01494"/>
    </source>
</evidence>
<accession>A0AAW1RAV9</accession>
<dbReference type="PANTHER" id="PTHR46028">
    <property type="entry name" value="KYNURENINE 3-MONOOXYGENASE"/>
    <property type="match status" value="1"/>
</dbReference>
<reference evidence="4 5" key="1">
    <citation type="journal article" date="2024" name="Nat. Commun.">
        <title>Phylogenomics reveals the evolutionary origins of lichenization in chlorophyte algae.</title>
        <authorList>
            <person name="Puginier C."/>
            <person name="Libourel C."/>
            <person name="Otte J."/>
            <person name="Skaloud P."/>
            <person name="Haon M."/>
            <person name="Grisel S."/>
            <person name="Petersen M."/>
            <person name="Berrin J.G."/>
            <person name="Delaux P.M."/>
            <person name="Dal Grande F."/>
            <person name="Keller J."/>
        </authorList>
    </citation>
    <scope>NUCLEOTIDE SEQUENCE [LARGE SCALE GENOMIC DNA]</scope>
    <source>
        <strain evidence="4 5">SAG 2043</strain>
    </source>
</reference>
<dbReference type="InterPro" id="IPR002938">
    <property type="entry name" value="FAD-bd"/>
</dbReference>
<evidence type="ECO:0000256" key="1">
    <source>
        <dbReference type="ARBA" id="ARBA00023033"/>
    </source>
</evidence>
<dbReference type="GO" id="GO:0071949">
    <property type="term" value="F:FAD binding"/>
    <property type="evidence" value="ECO:0007669"/>
    <property type="project" value="InterPro"/>
</dbReference>
<dbReference type="AlphaFoldDB" id="A0AAW1RAV9"/>
<dbReference type="PANTHER" id="PTHR46028:SF7">
    <property type="entry name" value="KYNURENINE 3-MONOOXYGENASE-RELATED"/>
    <property type="match status" value="1"/>
</dbReference>
<keyword evidence="5" id="KW-1185">Reference proteome</keyword>
<dbReference type="Gene3D" id="3.50.50.60">
    <property type="entry name" value="FAD/NAD(P)-binding domain"/>
    <property type="match status" value="1"/>
</dbReference>
<feature type="region of interest" description="Disordered" evidence="2">
    <location>
        <begin position="1"/>
        <end position="47"/>
    </location>
</feature>
<sequence>MSSTPQVSWRGRQGVCRFREPNAPLARRSTHAEASTSGHNEPSVHSRGKAVVVGAGPAGSLIAVYLAQQNYDVEVYEQRAMPDPMNRNLDRSYHLAMSHRGMGAVEKVGIDMSRFREFPYVGSLLQKQDGSTTKWFHTPVDSKVLVERMELVRHIVDEARRISPHRIKFIWEHNCQAVDMEQRTATFECPDGSSVDASFDVLIGADGVNSKVRQELQRQVPDFGVEWHGRMHRIDKFYHHAKPDAPIGFPGAELDANATVLRFFYVDSPPPLSVGLFFIHNHKDGSYSGGLGFTRADYSDAGSGGNFRSADDYAKVLRGIRALPEDMVHKIAEQFVERPWYSSGSTLQTSRLHQGRVLLVGDAAHAVSAAFGQGVNSALEDCKVFGEVLGGDPGDLDAVLAKFERQRYPDTRALGDMDRQGEAFQGFRGKWNLSYLLYQSHIRTAKRRERKVVYKGEVPSSLTVGSLLESGQAIARYKLGSFHHSAVFELVHGHLQMLLPSMYEQSLTEVRSEGGEKFV</sequence>
<feature type="domain" description="FAD-binding" evidence="3">
    <location>
        <begin position="50"/>
        <end position="224"/>
    </location>
</feature>
<feature type="domain" description="FAD-binding" evidence="3">
    <location>
        <begin position="347"/>
        <end position="383"/>
    </location>
</feature>
<protein>
    <recommendedName>
        <fullName evidence="3">FAD-binding domain-containing protein</fullName>
    </recommendedName>
</protein>
<organism evidence="4 5">
    <name type="scientific">[Myrmecia] bisecta</name>
    <dbReference type="NCBI Taxonomy" id="41462"/>
    <lineage>
        <taxon>Eukaryota</taxon>
        <taxon>Viridiplantae</taxon>
        <taxon>Chlorophyta</taxon>
        <taxon>core chlorophytes</taxon>
        <taxon>Trebouxiophyceae</taxon>
        <taxon>Trebouxiales</taxon>
        <taxon>Trebouxiaceae</taxon>
        <taxon>Myrmecia</taxon>
    </lineage>
</organism>
<dbReference type="InterPro" id="IPR036188">
    <property type="entry name" value="FAD/NAD-bd_sf"/>
</dbReference>
<dbReference type="EMBL" id="JALJOR010000001">
    <property type="protein sequence ID" value="KAK9830441.1"/>
    <property type="molecule type" value="Genomic_DNA"/>
</dbReference>
<keyword evidence="1" id="KW-0560">Oxidoreductase</keyword>
<dbReference type="SUPFAM" id="SSF51905">
    <property type="entry name" value="FAD/NAD(P)-binding domain"/>
    <property type="match status" value="1"/>
</dbReference>
<evidence type="ECO:0000313" key="5">
    <source>
        <dbReference type="Proteomes" id="UP001489004"/>
    </source>
</evidence>
<gene>
    <name evidence="4" type="ORF">WJX72_011767</name>
</gene>
<dbReference type="PRINTS" id="PR00420">
    <property type="entry name" value="RNGMNOXGNASE"/>
</dbReference>
<keyword evidence="1" id="KW-0503">Monooxygenase</keyword>
<dbReference type="GO" id="GO:0070189">
    <property type="term" value="P:kynurenine metabolic process"/>
    <property type="evidence" value="ECO:0007669"/>
    <property type="project" value="TreeGrafter"/>
</dbReference>
<name>A0AAW1RAV9_9CHLO</name>
<dbReference type="Proteomes" id="UP001489004">
    <property type="component" value="Unassembled WGS sequence"/>
</dbReference>
<evidence type="ECO:0000313" key="4">
    <source>
        <dbReference type="EMBL" id="KAK9830441.1"/>
    </source>
</evidence>
<evidence type="ECO:0000256" key="2">
    <source>
        <dbReference type="SAM" id="MobiDB-lite"/>
    </source>
</evidence>
<dbReference type="GO" id="GO:0004502">
    <property type="term" value="F:kynurenine 3-monooxygenase activity"/>
    <property type="evidence" value="ECO:0007669"/>
    <property type="project" value="TreeGrafter"/>
</dbReference>
<comment type="caution">
    <text evidence="4">The sequence shown here is derived from an EMBL/GenBank/DDBJ whole genome shotgun (WGS) entry which is preliminary data.</text>
</comment>
<dbReference type="Pfam" id="PF01494">
    <property type="entry name" value="FAD_binding_3"/>
    <property type="match status" value="2"/>
</dbReference>